<keyword evidence="2 5" id="KW-0812">Transmembrane</keyword>
<proteinExistence type="predicted"/>
<dbReference type="GO" id="GO:0016020">
    <property type="term" value="C:membrane"/>
    <property type="evidence" value="ECO:0007669"/>
    <property type="project" value="UniProtKB-SubCell"/>
</dbReference>
<sequence>MRVSLKIYHCFFWLTVFCVAVPGFAPLKAMAIFSVWLYIVIKGRMRISSTIWFLAVCAMITVWSGISILKGFELNQVLDHGSRILLFFLVLAIGAFAAQKSALSRDQLDSLLLVITTGAMLLKILILIGVLTGFFTLETAEKTIGFETVTDSIGLGLLRLQFPSDIIILFLLPCYLGGRRRWKDILFLIGISGVVLLSFSRFLFAAYLICIFLRAFWIKRSDFVSRTGIVVTTILVLIFSASLLTRFAGEGSSASDETRTEQIAQMDRVILSNPFFGTGIGSHVPNYKRSDSFPFFYEVQWYAMTMQMGAIGISLFVALLGLIIFSQIDGRRNMFYSSCIFMLWFIAGFTNPYITSLGSGFGFAILLINCRLHTNSPVVRQRHSGHRFRSLLRLPFNTEAAHEFGLIS</sequence>
<feature type="transmembrane region" description="Helical" evidence="5">
    <location>
        <begin position="269"/>
        <end position="287"/>
    </location>
</feature>
<feature type="transmembrane region" description="Helical" evidence="5">
    <location>
        <begin position="229"/>
        <end position="248"/>
    </location>
</feature>
<feature type="transmembrane region" description="Helical" evidence="5">
    <location>
        <begin position="81"/>
        <end position="98"/>
    </location>
</feature>
<feature type="transmembrane region" description="Helical" evidence="5">
    <location>
        <begin position="185"/>
        <end position="217"/>
    </location>
</feature>
<gene>
    <name evidence="7" type="ORF">C7378_3214</name>
</gene>
<evidence type="ECO:0000259" key="6">
    <source>
        <dbReference type="Pfam" id="PF04932"/>
    </source>
</evidence>
<keyword evidence="8" id="KW-1185">Reference proteome</keyword>
<evidence type="ECO:0000256" key="3">
    <source>
        <dbReference type="ARBA" id="ARBA00022989"/>
    </source>
</evidence>
<dbReference type="InterPro" id="IPR007016">
    <property type="entry name" value="O-antigen_ligase-rel_domated"/>
</dbReference>
<accession>A0A4R1KZ31</accession>
<protein>
    <recommendedName>
        <fullName evidence="6">O-antigen ligase-related domain-containing protein</fullName>
    </recommendedName>
</protein>
<comment type="subcellular location">
    <subcellularLocation>
        <location evidence="1">Membrane</location>
        <topology evidence="1">Multi-pass membrane protein</topology>
    </subcellularLocation>
</comment>
<feature type="transmembrane region" description="Helical" evidence="5">
    <location>
        <begin position="110"/>
        <end position="137"/>
    </location>
</feature>
<feature type="transmembrane region" description="Helical" evidence="5">
    <location>
        <begin position="299"/>
        <end position="323"/>
    </location>
</feature>
<evidence type="ECO:0000256" key="4">
    <source>
        <dbReference type="ARBA" id="ARBA00023136"/>
    </source>
</evidence>
<comment type="caution">
    <text evidence="7">The sequence shown here is derived from an EMBL/GenBank/DDBJ whole genome shotgun (WGS) entry which is preliminary data.</text>
</comment>
<organism evidence="7 8">
    <name type="scientific">Acidipila rosea</name>
    <dbReference type="NCBI Taxonomy" id="768535"/>
    <lineage>
        <taxon>Bacteria</taxon>
        <taxon>Pseudomonadati</taxon>
        <taxon>Acidobacteriota</taxon>
        <taxon>Terriglobia</taxon>
        <taxon>Terriglobales</taxon>
        <taxon>Acidobacteriaceae</taxon>
        <taxon>Acidipila</taxon>
    </lineage>
</organism>
<feature type="transmembrane region" description="Helical" evidence="5">
    <location>
        <begin position="12"/>
        <end position="39"/>
    </location>
</feature>
<feature type="transmembrane region" description="Helical" evidence="5">
    <location>
        <begin position="335"/>
        <end position="354"/>
    </location>
</feature>
<feature type="domain" description="O-antigen ligase-related" evidence="6">
    <location>
        <begin position="187"/>
        <end position="317"/>
    </location>
</feature>
<evidence type="ECO:0000256" key="1">
    <source>
        <dbReference type="ARBA" id="ARBA00004141"/>
    </source>
</evidence>
<keyword evidence="4 5" id="KW-0472">Membrane</keyword>
<dbReference type="EMBL" id="SMGK01000006">
    <property type="protein sequence ID" value="TCK70825.1"/>
    <property type="molecule type" value="Genomic_DNA"/>
</dbReference>
<dbReference type="RefSeq" id="WP_131998887.1">
    <property type="nucleotide sequence ID" value="NZ_SMGK01000006.1"/>
</dbReference>
<dbReference type="AlphaFoldDB" id="A0A4R1KZ31"/>
<name>A0A4R1KZ31_9BACT</name>
<reference evidence="7 8" key="1">
    <citation type="submission" date="2019-03" db="EMBL/GenBank/DDBJ databases">
        <title>Genomic Encyclopedia of Type Strains, Phase IV (KMG-IV): sequencing the most valuable type-strain genomes for metagenomic binning, comparative biology and taxonomic classification.</title>
        <authorList>
            <person name="Goeker M."/>
        </authorList>
    </citation>
    <scope>NUCLEOTIDE SEQUENCE [LARGE SCALE GENOMIC DNA]</scope>
    <source>
        <strain evidence="7 8">DSM 103428</strain>
    </source>
</reference>
<evidence type="ECO:0000313" key="8">
    <source>
        <dbReference type="Proteomes" id="UP000295210"/>
    </source>
</evidence>
<dbReference type="OrthoDB" id="22112at2"/>
<evidence type="ECO:0000256" key="5">
    <source>
        <dbReference type="SAM" id="Phobius"/>
    </source>
</evidence>
<feature type="transmembrane region" description="Helical" evidence="5">
    <location>
        <begin position="51"/>
        <end position="69"/>
    </location>
</feature>
<evidence type="ECO:0000256" key="2">
    <source>
        <dbReference type="ARBA" id="ARBA00022692"/>
    </source>
</evidence>
<dbReference type="Proteomes" id="UP000295210">
    <property type="component" value="Unassembled WGS sequence"/>
</dbReference>
<keyword evidence="3 5" id="KW-1133">Transmembrane helix</keyword>
<evidence type="ECO:0000313" key="7">
    <source>
        <dbReference type="EMBL" id="TCK70825.1"/>
    </source>
</evidence>
<dbReference type="Pfam" id="PF04932">
    <property type="entry name" value="Wzy_C"/>
    <property type="match status" value="1"/>
</dbReference>
<feature type="transmembrane region" description="Helical" evidence="5">
    <location>
        <begin position="157"/>
        <end position="178"/>
    </location>
</feature>